<accession>A0ABX2N3R7</accession>
<dbReference type="PRINTS" id="PR00946">
    <property type="entry name" value="HGSCAVENGER"/>
</dbReference>
<evidence type="ECO:0000313" key="3">
    <source>
        <dbReference type="EMBL" id="NVD28338.1"/>
    </source>
</evidence>
<dbReference type="PROSITE" id="PS50846">
    <property type="entry name" value="HMA_2"/>
    <property type="match status" value="1"/>
</dbReference>
<dbReference type="Pfam" id="PF00403">
    <property type="entry name" value="HMA"/>
    <property type="match status" value="1"/>
</dbReference>
<evidence type="ECO:0000256" key="1">
    <source>
        <dbReference type="ARBA" id="ARBA00022723"/>
    </source>
</evidence>
<dbReference type="PANTHER" id="PTHR46594">
    <property type="entry name" value="P-TYPE CATION-TRANSPORTING ATPASE"/>
    <property type="match status" value="1"/>
</dbReference>
<keyword evidence="1" id="KW-0479">Metal-binding</keyword>
<dbReference type="PANTHER" id="PTHR46594:SF4">
    <property type="entry name" value="P-TYPE CATION-TRANSPORTING ATPASE"/>
    <property type="match status" value="1"/>
</dbReference>
<evidence type="ECO:0000259" key="2">
    <source>
        <dbReference type="PROSITE" id="PS50846"/>
    </source>
</evidence>
<dbReference type="InterPro" id="IPR006121">
    <property type="entry name" value="HMA_dom"/>
</dbReference>
<organism evidence="3 4">
    <name type="scientific">Parasphingorhabdus flavimaris</name>
    <dbReference type="NCBI Taxonomy" id="266812"/>
    <lineage>
        <taxon>Bacteria</taxon>
        <taxon>Pseudomonadati</taxon>
        <taxon>Pseudomonadota</taxon>
        <taxon>Alphaproteobacteria</taxon>
        <taxon>Sphingomonadales</taxon>
        <taxon>Sphingomonadaceae</taxon>
        <taxon>Parasphingorhabdus</taxon>
    </lineage>
</organism>
<dbReference type="Proteomes" id="UP000652427">
    <property type="component" value="Unassembled WGS sequence"/>
</dbReference>
<comment type="caution">
    <text evidence="3">The sequence shown here is derived from an EMBL/GenBank/DDBJ whole genome shotgun (WGS) entry which is preliminary data.</text>
</comment>
<dbReference type="InterPro" id="IPR001802">
    <property type="entry name" value="MerP/CopZ"/>
</dbReference>
<reference evidence="3 4" key="1">
    <citation type="submission" date="2020-06" db="EMBL/GenBank/DDBJ databases">
        <authorList>
            <person name="Kim S.-J."/>
            <person name="Park S.-J."/>
        </authorList>
    </citation>
    <scope>NUCLEOTIDE SEQUENCE [LARGE SCALE GENOMIC DNA]</scope>
    <source>
        <strain evidence="3 4">SW-151</strain>
    </source>
</reference>
<dbReference type="EMBL" id="JABWMH010000003">
    <property type="protein sequence ID" value="NVD28338.1"/>
    <property type="molecule type" value="Genomic_DNA"/>
</dbReference>
<evidence type="ECO:0000313" key="4">
    <source>
        <dbReference type="Proteomes" id="UP000652427"/>
    </source>
</evidence>
<gene>
    <name evidence="3" type="ORF">HUO14_10535</name>
</gene>
<dbReference type="CDD" id="cd00371">
    <property type="entry name" value="HMA"/>
    <property type="match status" value="1"/>
</dbReference>
<dbReference type="InterPro" id="IPR036163">
    <property type="entry name" value="HMA_dom_sf"/>
</dbReference>
<protein>
    <submittedName>
        <fullName evidence="3">Cation transporter</fullName>
    </submittedName>
</protein>
<keyword evidence="4" id="KW-1185">Reference proteome</keyword>
<feature type="domain" description="HMA" evidence="2">
    <location>
        <begin position="43"/>
        <end position="109"/>
    </location>
</feature>
<dbReference type="RefSeq" id="WP_100093788.1">
    <property type="nucleotide sequence ID" value="NZ_JABWMH010000003.1"/>
</dbReference>
<proteinExistence type="predicted"/>
<dbReference type="SUPFAM" id="SSF55008">
    <property type="entry name" value="HMA, heavy metal-associated domain"/>
    <property type="match status" value="1"/>
</dbReference>
<sequence>MKPAYIIFTVVVALGAGGLGAVALLPTSGAQAVAEAASQNAPKTETFDIEKMTCAACPITVKKAMGKVSGVSSVDVDFQAKTATVTFDPKLANASAIASASTNAGYPASIVADGADR</sequence>
<name>A0ABX2N3R7_9SPHN</name>
<dbReference type="Gene3D" id="3.30.70.100">
    <property type="match status" value="1"/>
</dbReference>